<keyword evidence="4" id="KW-1185">Reference proteome</keyword>
<dbReference type="SUPFAM" id="SSF54001">
    <property type="entry name" value="Cysteine proteinases"/>
    <property type="match status" value="1"/>
</dbReference>
<dbReference type="InterPro" id="IPR002931">
    <property type="entry name" value="Transglutaminase-like"/>
</dbReference>
<dbReference type="InterPro" id="IPR024618">
    <property type="entry name" value="DUF3857"/>
</dbReference>
<dbReference type="Gene3D" id="2.60.120.1130">
    <property type="match status" value="1"/>
</dbReference>
<dbReference type="Pfam" id="PF01841">
    <property type="entry name" value="Transglut_core"/>
    <property type="match status" value="1"/>
</dbReference>
<evidence type="ECO:0000313" key="4">
    <source>
        <dbReference type="Proteomes" id="UP000475249"/>
    </source>
</evidence>
<evidence type="ECO:0000259" key="2">
    <source>
        <dbReference type="Pfam" id="PF12969"/>
    </source>
</evidence>
<name>A0A6L9E8M1_9FLAO</name>
<dbReference type="InterPro" id="IPR038765">
    <property type="entry name" value="Papain-like_cys_pep_sf"/>
</dbReference>
<proteinExistence type="predicted"/>
<feature type="domain" description="DUF3857" evidence="2">
    <location>
        <begin position="68"/>
        <end position="185"/>
    </location>
</feature>
<dbReference type="AlphaFoldDB" id="A0A6L9E8M1"/>
<sequence length="656" mass="76312">MKILYFPLLCLFLCAQSAIGQKKKDNFGTLNIEERNFTSYEKDPSASAVVLYEKGDNYFEVIDRWVRVVKDYHVKIKILDEKGFDEGTVSIWLRKGENSKEKLKNLRAVTHNGTVKTSVMQNQVFHKDVNQYWMEKTFSFPNIKKGSVLEYQYKIISPFIYHFNGWDFQSHIPKLYSEFNARIPGNYIYNRTLVGTLKLSKDDASLKKDCFQVEGYPNAADCEVLQYAMEDIPAFKEEEFMLAASNYKSRLDFELSVHHRFDGVTDRYTKSWKDVDKEFRLDKNIGRQLTKKGFFEKQVPESLLTEGDELSRAQNIYKFVRDHYTWNGKYGIYRDIRVKEAFEDRKGNVGEINITLINLLNSAGIPTNLMLTSTRKHGMPKKIHPVMSDFNYVLAKTVIDGKDYFLDATDKFNPFGMLPYRCLNYYGRVMDFKNDSYWADIPVAEKSRYIVRAQVKLDPADDKVSGIFDVVTFGYDAINRRKNISEQDEDAFLGEMEDEVGNGFEITSYKLIPERTDEKMVSERFEYEITGLAGEEKIYLDPFLIKFFDSDPFITEERHFPIDFGYARNYNYSLNIILPDGYEAAELPEPKVVKLPNNLGLLKFDTGVKGNNLNIYYNLVIKSPHFTSDYYQALKEIFSYALDIQNNSLIVLKKNS</sequence>
<comment type="caution">
    <text evidence="3">The sequence shown here is derived from an EMBL/GenBank/DDBJ whole genome shotgun (WGS) entry which is preliminary data.</text>
</comment>
<feature type="domain" description="Transglutaminase-like" evidence="1">
    <location>
        <begin position="305"/>
        <end position="377"/>
    </location>
</feature>
<organism evidence="3 4">
    <name type="scientific">Poritiphilus flavus</name>
    <dbReference type="NCBI Taxonomy" id="2697053"/>
    <lineage>
        <taxon>Bacteria</taxon>
        <taxon>Pseudomonadati</taxon>
        <taxon>Bacteroidota</taxon>
        <taxon>Flavobacteriia</taxon>
        <taxon>Flavobacteriales</taxon>
        <taxon>Flavobacteriaceae</taxon>
        <taxon>Poritiphilus</taxon>
    </lineage>
</organism>
<accession>A0A6L9E8M1</accession>
<dbReference type="Pfam" id="PF12969">
    <property type="entry name" value="DUF3857"/>
    <property type="match status" value="1"/>
</dbReference>
<dbReference type="Proteomes" id="UP000475249">
    <property type="component" value="Unassembled WGS sequence"/>
</dbReference>
<dbReference type="RefSeq" id="WP_161434112.1">
    <property type="nucleotide sequence ID" value="NZ_WXYO01000002.1"/>
</dbReference>
<dbReference type="Gene3D" id="3.10.620.30">
    <property type="match status" value="1"/>
</dbReference>
<dbReference type="EMBL" id="WXYO01000002">
    <property type="protein sequence ID" value="NAS11060.1"/>
    <property type="molecule type" value="Genomic_DNA"/>
</dbReference>
<reference evidence="3 4" key="1">
    <citation type="submission" date="2020-01" db="EMBL/GenBank/DDBJ databases">
        <title>Bacteria diversity of Porities sp.</title>
        <authorList>
            <person name="Wang G."/>
        </authorList>
    </citation>
    <scope>NUCLEOTIDE SEQUENCE [LARGE SCALE GENOMIC DNA]</scope>
    <source>
        <strain evidence="3 4">R33</strain>
    </source>
</reference>
<dbReference type="Gene3D" id="2.60.40.3140">
    <property type="match status" value="1"/>
</dbReference>
<evidence type="ECO:0000313" key="3">
    <source>
        <dbReference type="EMBL" id="NAS11060.1"/>
    </source>
</evidence>
<protein>
    <submittedName>
        <fullName evidence="3">DUF3857 domain-containing protein</fullName>
    </submittedName>
</protein>
<evidence type="ECO:0000259" key="1">
    <source>
        <dbReference type="Pfam" id="PF01841"/>
    </source>
</evidence>
<gene>
    <name evidence="3" type="ORF">GTQ38_03545</name>
</gene>